<dbReference type="OrthoDB" id="6415323at2"/>
<evidence type="ECO:0000313" key="3">
    <source>
        <dbReference type="EMBL" id="CCG88042.1"/>
    </source>
</evidence>
<dbReference type="InterPro" id="IPR011608">
    <property type="entry name" value="PRD"/>
</dbReference>
<feature type="domain" description="PRD" evidence="2">
    <location>
        <begin position="225"/>
        <end position="333"/>
    </location>
</feature>
<dbReference type="NCBIfam" id="NF008597">
    <property type="entry name" value="PRK11564.1"/>
    <property type="match status" value="1"/>
</dbReference>
<dbReference type="PANTHER" id="PTHR30185">
    <property type="entry name" value="CRYPTIC BETA-GLUCOSIDE BGL OPERON ANTITERMINATOR"/>
    <property type="match status" value="1"/>
</dbReference>
<organism evidence="3 4">
    <name type="scientific">Erwinia piriflorinigrans CFBP 5888</name>
    <dbReference type="NCBI Taxonomy" id="1161919"/>
    <lineage>
        <taxon>Bacteria</taxon>
        <taxon>Pseudomonadati</taxon>
        <taxon>Pseudomonadota</taxon>
        <taxon>Gammaproteobacteria</taxon>
        <taxon>Enterobacterales</taxon>
        <taxon>Erwiniaceae</taxon>
        <taxon>Erwinia</taxon>
    </lineage>
</organism>
<name>V5ZAJ9_9GAMM</name>
<dbReference type="EMBL" id="CAHS01000016">
    <property type="protein sequence ID" value="CCG88042.1"/>
    <property type="molecule type" value="Genomic_DNA"/>
</dbReference>
<comment type="caution">
    <text evidence="3">The sequence shown here is derived from an EMBL/GenBank/DDBJ whole genome shotgun (WGS) entry which is preliminary data.</text>
</comment>
<dbReference type="GO" id="GO:0006355">
    <property type="term" value="P:regulation of DNA-templated transcription"/>
    <property type="evidence" value="ECO:0007669"/>
    <property type="project" value="InterPro"/>
</dbReference>
<dbReference type="Proteomes" id="UP000018217">
    <property type="component" value="Unassembled WGS sequence"/>
</dbReference>
<dbReference type="Pfam" id="PF00874">
    <property type="entry name" value="PRD"/>
    <property type="match status" value="1"/>
</dbReference>
<evidence type="ECO:0000259" key="2">
    <source>
        <dbReference type="PROSITE" id="PS51372"/>
    </source>
</evidence>
<protein>
    <submittedName>
        <fullName evidence="3">Stationary phase-inducible protein csiE</fullName>
    </submittedName>
</protein>
<keyword evidence="4" id="KW-1185">Reference proteome</keyword>
<dbReference type="InterPro" id="IPR036634">
    <property type="entry name" value="PRD_sf"/>
</dbReference>
<keyword evidence="1" id="KW-0677">Repeat</keyword>
<dbReference type="SUPFAM" id="SSF63520">
    <property type="entry name" value="PTS-regulatory domain, PRD"/>
    <property type="match status" value="1"/>
</dbReference>
<proteinExistence type="predicted"/>
<evidence type="ECO:0000256" key="1">
    <source>
        <dbReference type="ARBA" id="ARBA00022737"/>
    </source>
</evidence>
<dbReference type="PROSITE" id="PS51372">
    <property type="entry name" value="PRD_2"/>
    <property type="match status" value="1"/>
</dbReference>
<gene>
    <name evidence="3" type="primary">csiE</name>
    <name evidence="3" type="ORF">EPIR_2679</name>
</gene>
<evidence type="ECO:0000313" key="4">
    <source>
        <dbReference type="Proteomes" id="UP000018217"/>
    </source>
</evidence>
<dbReference type="STRING" id="1161919.EPIR_2679"/>
<dbReference type="AlphaFoldDB" id="V5ZAJ9"/>
<dbReference type="RefSeq" id="WP_023655818.1">
    <property type="nucleotide sequence ID" value="NZ_CAHS01000016.1"/>
</dbReference>
<sequence length="422" mass="48316">MTSVYLPESAALSTAQRRCRLLLMLSLPDHSVTLESVCQINGVDLTLARQDIAELTAEIQCYHLIIEPDDRGRLHLNGTSLNQQLCLLHGLRRALRQSPQFVGTWFVDAIRRRLVTQPVDKALYDAHNLRILIQHCSQRLAREFSARDRHFLQIWLEYSLAWHCQPQFSSRQQRWLSGKAEYALAKDIIRCWQKRGYQADDHQAMLLTLLFSQLHTPVVKGVTSENERSLLQAVEFSIARFQQIAGIDFLHRPGLIARLYTHLAQALERALFAIGINDNLAENNVALDYPRLLRTTREAMGAFQQQYEVTFSHGEMELIAIIFGAWLVQENALHEKQVLLLTGINPQLERHIEQQLRELTLLPLNIKYQDVNDFQRDSAPPGITLVISPYAISLPLYSPPLIHAELPLGEHQQRGIRALLES</sequence>
<dbReference type="Gene3D" id="1.10.1790.10">
    <property type="entry name" value="PRD domain"/>
    <property type="match status" value="1"/>
</dbReference>
<reference evidence="3 4" key="1">
    <citation type="journal article" date="2013" name="Syst. Appl. Microbiol.">
        <title>Phylogenetic position and virulence apparatus of the pear flower necrosis pathogen Erwinia piriflorinigrans CFBP 5888T as assessed by comparative genomics.</title>
        <authorList>
            <person name="Smits T.H."/>
            <person name="Rezzonico F."/>
            <person name="Lopez M.M."/>
            <person name="Blom J."/>
            <person name="Goesmann A."/>
            <person name="Frey J.E."/>
            <person name="Duffy B."/>
        </authorList>
    </citation>
    <scope>NUCLEOTIDE SEQUENCE [LARGE SCALE GENOMIC DNA]</scope>
    <source>
        <strain evidence="4">CFBP5888</strain>
    </source>
</reference>
<accession>V5ZAJ9</accession>
<dbReference type="PANTHER" id="PTHR30185:SF14">
    <property type="entry name" value="STATIONARY PHASE-INDUCIBLE PROTEIN CSIE-RELATED"/>
    <property type="match status" value="1"/>
</dbReference>
<dbReference type="InterPro" id="IPR050661">
    <property type="entry name" value="BglG_antiterminators"/>
</dbReference>